<dbReference type="PROSITE" id="PS51257">
    <property type="entry name" value="PROKAR_LIPOPROTEIN"/>
    <property type="match status" value="1"/>
</dbReference>
<dbReference type="OrthoDB" id="7375477at2"/>
<dbReference type="KEGG" id="kba:A0U89_09030"/>
<name>A0A1D8UUC4_9PROT</name>
<dbReference type="AlphaFoldDB" id="A0A1D8UUC4"/>
<organism evidence="1 2">
    <name type="scientific">Kozakia baliensis</name>
    <dbReference type="NCBI Taxonomy" id="153496"/>
    <lineage>
        <taxon>Bacteria</taxon>
        <taxon>Pseudomonadati</taxon>
        <taxon>Pseudomonadota</taxon>
        <taxon>Alphaproteobacteria</taxon>
        <taxon>Acetobacterales</taxon>
        <taxon>Acetobacteraceae</taxon>
        <taxon>Kozakia</taxon>
    </lineage>
</organism>
<dbReference type="Proteomes" id="UP000179145">
    <property type="component" value="Chromosome"/>
</dbReference>
<keyword evidence="2" id="KW-1185">Reference proteome</keyword>
<dbReference type="STRING" id="153496.A0U89_09030"/>
<dbReference type="InterPro" id="IPR011990">
    <property type="entry name" value="TPR-like_helical_dom_sf"/>
</dbReference>
<dbReference type="EMBL" id="CP014674">
    <property type="protein sequence ID" value="AOX17250.1"/>
    <property type="molecule type" value="Genomic_DNA"/>
</dbReference>
<accession>A0A1D8UUC4</accession>
<reference evidence="1 2" key="1">
    <citation type="journal article" date="2016" name="Microb. Cell Fact.">
        <title>Dissection of exopolysaccharide biosynthesis in Kozakia baliensis.</title>
        <authorList>
            <person name="Brandt J.U."/>
            <person name="Jakob F."/>
            <person name="Behr J."/>
            <person name="Geissler A.J."/>
            <person name="Vogel R.F."/>
        </authorList>
    </citation>
    <scope>NUCLEOTIDE SEQUENCE [LARGE SCALE GENOMIC DNA]</scope>
    <source>
        <strain evidence="1 2">DSM 14400</strain>
    </source>
</reference>
<dbReference type="SUPFAM" id="SSF48452">
    <property type="entry name" value="TPR-like"/>
    <property type="match status" value="1"/>
</dbReference>
<sequence length="260" mass="27648">MKRSLSLAVLLLAGCGSATGPDVKSDTVYGNAMDAGRSAFDLAHADQAQTQYEAAYKRALLRDDAPDLADAGYNLAVTLLARNEGQKALDTINQTRSDLALRGHRETEALSVVQSAALYRLGRYDEALNTARTVSLQDVNLAERAAYLAGISGDALGRADVLAAALSHIPMEKGASSTLWRADRAELSARLALRQGQAQTARQEALQAADLRRNLLDYRDMAQALDIAAIAASRAGDVAGAQALTQRAAQSRTQDQAEHS</sequence>
<dbReference type="RefSeq" id="WP_070402894.1">
    <property type="nucleotide sequence ID" value="NZ_BJVW01000001.1"/>
</dbReference>
<evidence type="ECO:0000313" key="1">
    <source>
        <dbReference type="EMBL" id="AOX17250.1"/>
    </source>
</evidence>
<dbReference type="eggNOG" id="COG0457">
    <property type="taxonomic scope" value="Bacteria"/>
</dbReference>
<evidence type="ECO:0000313" key="2">
    <source>
        <dbReference type="Proteomes" id="UP000179145"/>
    </source>
</evidence>
<dbReference type="Gene3D" id="1.25.40.10">
    <property type="entry name" value="Tetratricopeptide repeat domain"/>
    <property type="match status" value="1"/>
</dbReference>
<proteinExistence type="predicted"/>
<gene>
    <name evidence="1" type="ORF">A0U89_09030</name>
</gene>
<protein>
    <submittedName>
        <fullName evidence="1">Uncharacterized protein</fullName>
    </submittedName>
</protein>